<dbReference type="AlphaFoldDB" id="K7ZX82"/>
<keyword evidence="1" id="KW-0472">Membrane</keyword>
<organism evidence="2 3">
    <name type="scientific">Cronobacter condimenti 1330</name>
    <dbReference type="NCBI Taxonomy" id="1073999"/>
    <lineage>
        <taxon>Bacteria</taxon>
        <taxon>Pseudomonadati</taxon>
        <taxon>Pseudomonadota</taxon>
        <taxon>Gammaproteobacteria</taxon>
        <taxon>Enterobacterales</taxon>
        <taxon>Enterobacteriaceae</taxon>
        <taxon>Cronobacter</taxon>
    </lineage>
</organism>
<dbReference type="EMBL" id="CAKW01000007">
    <property type="protein sequence ID" value="CCJ70741.1"/>
    <property type="molecule type" value="Genomic_DNA"/>
</dbReference>
<reference evidence="2" key="1">
    <citation type="submission" date="2012-07" db="EMBL/GenBank/DDBJ databases">
        <authorList>
            <person name="Cummings C."/>
        </authorList>
    </citation>
    <scope>NUCLEOTIDE SEQUENCE</scope>
    <source>
        <strain evidence="2">1330</strain>
    </source>
</reference>
<comment type="caution">
    <text evidence="2">The sequence shown here is derived from an EMBL/GenBank/DDBJ whole genome shotgun (WGS) entry which is preliminary data.</text>
</comment>
<sequence>MDPVIVTQQYPHNALIPFLVLNIEVLSLKACPFFILFRFR</sequence>
<protein>
    <submittedName>
        <fullName evidence="2">Uncharacterized protein</fullName>
    </submittedName>
</protein>
<keyword evidence="1" id="KW-0812">Transmembrane</keyword>
<accession>K7ZX82</accession>
<dbReference type="Proteomes" id="UP000009340">
    <property type="component" value="Unassembled WGS sequence"/>
</dbReference>
<keyword evidence="1" id="KW-1133">Transmembrane helix</keyword>
<name>K7ZX82_9ENTR</name>
<gene>
    <name evidence="2" type="ORF">BN137_69</name>
</gene>
<proteinExistence type="predicted"/>
<evidence type="ECO:0000313" key="2">
    <source>
        <dbReference type="EMBL" id="CCJ70741.1"/>
    </source>
</evidence>
<feature type="transmembrane region" description="Helical" evidence="1">
    <location>
        <begin position="15"/>
        <end position="37"/>
    </location>
</feature>
<evidence type="ECO:0000313" key="3">
    <source>
        <dbReference type="Proteomes" id="UP000009340"/>
    </source>
</evidence>
<evidence type="ECO:0000256" key="1">
    <source>
        <dbReference type="SAM" id="Phobius"/>
    </source>
</evidence>